<gene>
    <name evidence="2" type="ORF">E3T53_13160</name>
</gene>
<evidence type="ECO:0000259" key="1">
    <source>
        <dbReference type="PROSITE" id="PS50093"/>
    </source>
</evidence>
<dbReference type="EMBL" id="SOHQ01000035">
    <property type="protein sequence ID" value="TFD76603.1"/>
    <property type="molecule type" value="Genomic_DNA"/>
</dbReference>
<dbReference type="GO" id="GO:0005975">
    <property type="term" value="P:carbohydrate metabolic process"/>
    <property type="evidence" value="ECO:0007669"/>
    <property type="project" value="UniProtKB-ARBA"/>
</dbReference>
<sequence length="157" mass="16010">MSDLVGFAPFAPTQSMEPNGLALVGLAANFVGAASVHVVSGTLLGSTAEVRFTPVAFHWDFGDGGGRTSGSGGASWEDLGVPEFSDTDTSHIYDVRGDFVAGVTVEYSAEYRVGGGAWTAVSGTLSVAANPLPVAVRHIKTVLVAHDCLQNPAGVGC</sequence>
<dbReference type="InterPro" id="IPR013783">
    <property type="entry name" value="Ig-like_fold"/>
</dbReference>
<dbReference type="AlphaFoldDB" id="A0A4Y8KN84"/>
<protein>
    <recommendedName>
        <fullName evidence="1">PKD domain-containing protein</fullName>
    </recommendedName>
</protein>
<organism evidence="2 3">
    <name type="scientific">Cryobacterium psychrophilum</name>
    <dbReference type="NCBI Taxonomy" id="41988"/>
    <lineage>
        <taxon>Bacteria</taxon>
        <taxon>Bacillati</taxon>
        <taxon>Actinomycetota</taxon>
        <taxon>Actinomycetes</taxon>
        <taxon>Micrococcales</taxon>
        <taxon>Microbacteriaceae</taxon>
        <taxon>Cryobacterium</taxon>
    </lineage>
</organism>
<dbReference type="RefSeq" id="WP_134173483.1">
    <property type="nucleotide sequence ID" value="NZ_SODI01000001.1"/>
</dbReference>
<comment type="caution">
    <text evidence="2">The sequence shown here is derived from an EMBL/GenBank/DDBJ whole genome shotgun (WGS) entry which is preliminary data.</text>
</comment>
<dbReference type="InterPro" id="IPR035986">
    <property type="entry name" value="PKD_dom_sf"/>
</dbReference>
<reference evidence="2 3" key="1">
    <citation type="submission" date="2019-03" db="EMBL/GenBank/DDBJ databases">
        <title>Genomics of glacier-inhabiting Cryobacterium strains.</title>
        <authorList>
            <person name="Liu Q."/>
            <person name="Xin Y.-H."/>
        </authorList>
    </citation>
    <scope>NUCLEOTIDE SEQUENCE [LARGE SCALE GENOMIC DNA]</scope>
    <source>
        <strain evidence="2 3">CGMCC 1.4292</strain>
    </source>
</reference>
<evidence type="ECO:0000313" key="2">
    <source>
        <dbReference type="EMBL" id="TFD76603.1"/>
    </source>
</evidence>
<dbReference type="OrthoDB" id="5192284at2"/>
<keyword evidence="3" id="KW-1185">Reference proteome</keyword>
<feature type="domain" description="PKD" evidence="1">
    <location>
        <begin position="53"/>
        <end position="105"/>
    </location>
</feature>
<dbReference type="InterPro" id="IPR000601">
    <property type="entry name" value="PKD_dom"/>
</dbReference>
<name>A0A4Y8KN84_9MICO</name>
<accession>A0A4Y8KN84</accession>
<proteinExistence type="predicted"/>
<dbReference type="Gene3D" id="2.60.40.10">
    <property type="entry name" value="Immunoglobulins"/>
    <property type="match status" value="1"/>
</dbReference>
<dbReference type="PROSITE" id="PS50093">
    <property type="entry name" value="PKD"/>
    <property type="match status" value="1"/>
</dbReference>
<evidence type="ECO:0000313" key="3">
    <source>
        <dbReference type="Proteomes" id="UP000298218"/>
    </source>
</evidence>
<dbReference type="SUPFAM" id="SSF49299">
    <property type="entry name" value="PKD domain"/>
    <property type="match status" value="1"/>
</dbReference>
<dbReference type="Proteomes" id="UP000298218">
    <property type="component" value="Unassembled WGS sequence"/>
</dbReference>